<evidence type="ECO:0000313" key="3">
    <source>
        <dbReference type="Proteomes" id="UP001213623"/>
    </source>
</evidence>
<accession>A0AAF0EN16</accession>
<organism evidence="2 3">
    <name type="scientific">Malassezia nana</name>
    <dbReference type="NCBI Taxonomy" id="180528"/>
    <lineage>
        <taxon>Eukaryota</taxon>
        <taxon>Fungi</taxon>
        <taxon>Dikarya</taxon>
        <taxon>Basidiomycota</taxon>
        <taxon>Ustilaginomycotina</taxon>
        <taxon>Malasseziomycetes</taxon>
        <taxon>Malasseziales</taxon>
        <taxon>Malasseziaceae</taxon>
        <taxon>Malassezia</taxon>
    </lineage>
</organism>
<evidence type="ECO:0000256" key="1">
    <source>
        <dbReference type="SAM" id="MobiDB-lite"/>
    </source>
</evidence>
<protein>
    <submittedName>
        <fullName evidence="2">Uncharacterized protein</fullName>
    </submittedName>
</protein>
<gene>
    <name evidence="2" type="ORF">MNAN1_000045</name>
</gene>
<dbReference type="Proteomes" id="UP001213623">
    <property type="component" value="Chromosome 1"/>
</dbReference>
<feature type="region of interest" description="Disordered" evidence="1">
    <location>
        <begin position="101"/>
        <end position="182"/>
    </location>
</feature>
<keyword evidence="3" id="KW-1185">Reference proteome</keyword>
<sequence length="335" mass="36857">MKVNPSVDAPEHPSPSLSDANPYKRPRMVLRDEPSDILASPRAANRHGTADRGAMQRSPSNGHTYLPNARERPVNPGTYDLPMRHRDVQELRASDHPTIVQRRGYPASGRPPALHLSEPDREACPIPVETGPSIHSAPPQQHRFSSETRLPPPHLLASSDHARLDPHTRPPLGSPLPPAGPDVQGYLPTPVGTPRTSMSQSMPLPSPAYATYAPLGYQRRPSDGGRPMDLNQGGEAAQGSAPNKAHFLSLFSSFYDSLSDSRALKTTLEHQINASNALLQTLQRSSQVLEDAVEQRVQQYTQVWESRLSVMEERLARIEARLAHPAEHRSPDNKV</sequence>
<feature type="region of interest" description="Disordered" evidence="1">
    <location>
        <begin position="1"/>
        <end position="81"/>
    </location>
</feature>
<feature type="region of interest" description="Disordered" evidence="1">
    <location>
        <begin position="218"/>
        <end position="240"/>
    </location>
</feature>
<reference evidence="2" key="1">
    <citation type="submission" date="2023-03" db="EMBL/GenBank/DDBJ databases">
        <title>Mating type loci evolution in Malassezia.</title>
        <authorList>
            <person name="Coelho M.A."/>
        </authorList>
    </citation>
    <scope>NUCLEOTIDE SEQUENCE</scope>
    <source>
        <strain evidence="2">CBS 9557</strain>
    </source>
</reference>
<dbReference type="AlphaFoldDB" id="A0AAF0EN16"/>
<name>A0AAF0EN16_9BASI</name>
<proteinExistence type="predicted"/>
<dbReference type="EMBL" id="CP119892">
    <property type="protein sequence ID" value="WFD25082.1"/>
    <property type="molecule type" value="Genomic_DNA"/>
</dbReference>
<evidence type="ECO:0000313" key="2">
    <source>
        <dbReference type="EMBL" id="WFD25082.1"/>
    </source>
</evidence>